<dbReference type="InterPro" id="IPR036864">
    <property type="entry name" value="Zn2-C6_fun-type_DNA-bd_sf"/>
</dbReference>
<dbReference type="GO" id="GO:0008270">
    <property type="term" value="F:zinc ion binding"/>
    <property type="evidence" value="ECO:0007669"/>
    <property type="project" value="InterPro"/>
</dbReference>
<dbReference type="PROSITE" id="PS50048">
    <property type="entry name" value="ZN2_CY6_FUNGAL_2"/>
    <property type="match status" value="1"/>
</dbReference>
<evidence type="ECO:0000256" key="2">
    <source>
        <dbReference type="ARBA" id="ARBA00022833"/>
    </source>
</evidence>
<dbReference type="InterPro" id="IPR001138">
    <property type="entry name" value="Zn2Cys6_DnaBD"/>
</dbReference>
<proteinExistence type="predicted"/>
<keyword evidence="10" id="KW-1185">Reference proteome</keyword>
<dbReference type="GO" id="GO:0005634">
    <property type="term" value="C:nucleus"/>
    <property type="evidence" value="ECO:0007669"/>
    <property type="project" value="UniProtKB-SubCell"/>
</dbReference>
<keyword evidence="3" id="KW-0805">Transcription regulation</keyword>
<evidence type="ECO:0000313" key="10">
    <source>
        <dbReference type="Proteomes" id="UP001174694"/>
    </source>
</evidence>
<evidence type="ECO:0000256" key="4">
    <source>
        <dbReference type="ARBA" id="ARBA00023125"/>
    </source>
</evidence>
<evidence type="ECO:0000256" key="5">
    <source>
        <dbReference type="ARBA" id="ARBA00023163"/>
    </source>
</evidence>
<evidence type="ECO:0000259" key="8">
    <source>
        <dbReference type="PROSITE" id="PS50048"/>
    </source>
</evidence>
<sequence length="523" mass="57958">MTEGRTSKAAPFPTKPRRHYPRSRAGCLTCRKRKKKCDECRPQCAGCRRNKLECLWPDLPLTLAAQAPSLEDEATADGDTNVEPASPGEVDPWPPSANGYDTHQPGADGVVLWSPSLNCYSSPTRSAHLTSNSGLFLQHYLLETARLLAPAVDKSNPFLSYVLPLAYTDDLLMHCVIAMGGAHLGSKDFGNNAGVQVATMRHYYCVVRSMRATFDDVSEWSRQKVLRVLLVLTMLSSLETLSATTLSGGMFPHLRASRQLILRLLGEGPPTVNDDKHVLGFILETYAYLAVVNNFGPYGMLEGREIPYDCFVNSLASLREYDTFGFFLAGCHELFALIPQISFLAGQRLREAESGEISDSSMITYQSLLDQIMNCHYDESGTADLQDEQQRDGIGEVYQHALVIYLEAAMAGSDIDEEKFAGKIDERIASIASLVLDRNLATSRFATILLWPLLIAGSCLLDPVLQGFISQGLKTNGISTWTSIRASEMLELMWDEHIRDKRFFGPLGLYLTMEKHGINFCMS</sequence>
<dbReference type="SUPFAM" id="SSF57701">
    <property type="entry name" value="Zn2/Cys6 DNA-binding domain"/>
    <property type="match status" value="1"/>
</dbReference>
<dbReference type="PROSITE" id="PS00463">
    <property type="entry name" value="ZN2_CY6_FUNGAL_1"/>
    <property type="match status" value="1"/>
</dbReference>
<dbReference type="AlphaFoldDB" id="A0AA38S3J8"/>
<dbReference type="Pfam" id="PF00172">
    <property type="entry name" value="Zn_clus"/>
    <property type="match status" value="1"/>
</dbReference>
<keyword evidence="4" id="KW-0238">DNA-binding</keyword>
<protein>
    <recommendedName>
        <fullName evidence="8">Zn(2)-C6 fungal-type domain-containing protein</fullName>
    </recommendedName>
</protein>
<dbReference type="GO" id="GO:0000981">
    <property type="term" value="F:DNA-binding transcription factor activity, RNA polymerase II-specific"/>
    <property type="evidence" value="ECO:0007669"/>
    <property type="project" value="InterPro"/>
</dbReference>
<keyword evidence="2" id="KW-0862">Zinc</keyword>
<dbReference type="GO" id="GO:0003677">
    <property type="term" value="F:DNA binding"/>
    <property type="evidence" value="ECO:0007669"/>
    <property type="project" value="UniProtKB-KW"/>
</dbReference>
<comment type="caution">
    <text evidence="9">The sequence shown here is derived from an EMBL/GenBank/DDBJ whole genome shotgun (WGS) entry which is preliminary data.</text>
</comment>
<evidence type="ECO:0000256" key="1">
    <source>
        <dbReference type="ARBA" id="ARBA00004123"/>
    </source>
</evidence>
<dbReference type="Pfam" id="PF11951">
    <property type="entry name" value="Fungal_trans_2"/>
    <property type="match status" value="1"/>
</dbReference>
<evidence type="ECO:0000256" key="7">
    <source>
        <dbReference type="SAM" id="MobiDB-lite"/>
    </source>
</evidence>
<dbReference type="InterPro" id="IPR021858">
    <property type="entry name" value="Fun_TF"/>
</dbReference>
<evidence type="ECO:0000313" key="9">
    <source>
        <dbReference type="EMBL" id="KAJ9155474.1"/>
    </source>
</evidence>
<dbReference type="Proteomes" id="UP001174694">
    <property type="component" value="Unassembled WGS sequence"/>
</dbReference>
<dbReference type="PANTHER" id="PTHR37534">
    <property type="entry name" value="TRANSCRIPTIONAL ACTIVATOR PROTEIN UGA3"/>
    <property type="match status" value="1"/>
</dbReference>
<gene>
    <name evidence="9" type="ORF">NKR23_g1713</name>
</gene>
<reference evidence="9" key="1">
    <citation type="submission" date="2022-07" db="EMBL/GenBank/DDBJ databases">
        <title>Fungi with potential for degradation of polypropylene.</title>
        <authorList>
            <person name="Gostincar C."/>
        </authorList>
    </citation>
    <scope>NUCLEOTIDE SEQUENCE</scope>
    <source>
        <strain evidence="9">EXF-13308</strain>
    </source>
</reference>
<organism evidence="9 10">
    <name type="scientific">Pleurostoma richardsiae</name>
    <dbReference type="NCBI Taxonomy" id="41990"/>
    <lineage>
        <taxon>Eukaryota</taxon>
        <taxon>Fungi</taxon>
        <taxon>Dikarya</taxon>
        <taxon>Ascomycota</taxon>
        <taxon>Pezizomycotina</taxon>
        <taxon>Sordariomycetes</taxon>
        <taxon>Sordariomycetidae</taxon>
        <taxon>Calosphaeriales</taxon>
        <taxon>Pleurostomataceae</taxon>
        <taxon>Pleurostoma</taxon>
    </lineage>
</organism>
<evidence type="ECO:0000256" key="3">
    <source>
        <dbReference type="ARBA" id="ARBA00023015"/>
    </source>
</evidence>
<keyword evidence="5" id="KW-0804">Transcription</keyword>
<feature type="region of interest" description="Disordered" evidence="7">
    <location>
        <begin position="1"/>
        <end position="22"/>
    </location>
</feature>
<keyword evidence="6" id="KW-0539">Nucleus</keyword>
<dbReference type="EMBL" id="JANBVO010000003">
    <property type="protein sequence ID" value="KAJ9155474.1"/>
    <property type="molecule type" value="Genomic_DNA"/>
</dbReference>
<dbReference type="SMART" id="SM00066">
    <property type="entry name" value="GAL4"/>
    <property type="match status" value="1"/>
</dbReference>
<dbReference type="PANTHER" id="PTHR37534:SF46">
    <property type="entry name" value="ZN(II)2CYS6 TRANSCRIPTION FACTOR (EUROFUNG)"/>
    <property type="match status" value="1"/>
</dbReference>
<name>A0AA38S3J8_9PEZI</name>
<feature type="domain" description="Zn(2)-C6 fungal-type" evidence="8">
    <location>
        <begin position="26"/>
        <end position="56"/>
    </location>
</feature>
<feature type="region of interest" description="Disordered" evidence="7">
    <location>
        <begin position="71"/>
        <end position="105"/>
    </location>
</feature>
<evidence type="ECO:0000256" key="6">
    <source>
        <dbReference type="ARBA" id="ARBA00023242"/>
    </source>
</evidence>
<dbReference type="Gene3D" id="4.10.240.10">
    <property type="entry name" value="Zn(2)-C6 fungal-type DNA-binding domain"/>
    <property type="match status" value="1"/>
</dbReference>
<accession>A0AA38S3J8</accession>
<comment type="subcellular location">
    <subcellularLocation>
        <location evidence="1">Nucleus</location>
    </subcellularLocation>
</comment>
<dbReference type="CDD" id="cd00067">
    <property type="entry name" value="GAL4"/>
    <property type="match status" value="1"/>
</dbReference>